<protein>
    <submittedName>
        <fullName evidence="2">Uncharacterized protein</fullName>
    </submittedName>
</protein>
<gene>
    <name evidence="2" type="ORF">EVAR_63895_1</name>
</gene>
<accession>A0A4C1ZNS0</accession>
<feature type="compositionally biased region" description="Low complexity" evidence="1">
    <location>
        <begin position="137"/>
        <end position="153"/>
    </location>
</feature>
<evidence type="ECO:0000313" key="2">
    <source>
        <dbReference type="EMBL" id="GBP88873.1"/>
    </source>
</evidence>
<keyword evidence="3" id="KW-1185">Reference proteome</keyword>
<name>A0A4C1ZNS0_EUMVA</name>
<proteinExistence type="predicted"/>
<sequence>MFPVLFEFPMQLIDKTSCPYGEPDRHIDIGIEKRVESATGYGKLKDRQPSRREPSLQRRNFFSNASKEALTGVFRIRKKKYLLSQHEGIRVGRLYSFISRAPVALFGYIAIRRRSRRGGRAGTAAPQHPAPPPSGPVPVLAPAAGPRRAPARPATHRPRSLPAA</sequence>
<organism evidence="2 3">
    <name type="scientific">Eumeta variegata</name>
    <name type="common">Bagworm moth</name>
    <name type="synonym">Eumeta japonica</name>
    <dbReference type="NCBI Taxonomy" id="151549"/>
    <lineage>
        <taxon>Eukaryota</taxon>
        <taxon>Metazoa</taxon>
        <taxon>Ecdysozoa</taxon>
        <taxon>Arthropoda</taxon>
        <taxon>Hexapoda</taxon>
        <taxon>Insecta</taxon>
        <taxon>Pterygota</taxon>
        <taxon>Neoptera</taxon>
        <taxon>Endopterygota</taxon>
        <taxon>Lepidoptera</taxon>
        <taxon>Glossata</taxon>
        <taxon>Ditrysia</taxon>
        <taxon>Tineoidea</taxon>
        <taxon>Psychidae</taxon>
        <taxon>Oiketicinae</taxon>
        <taxon>Eumeta</taxon>
    </lineage>
</organism>
<feature type="compositionally biased region" description="Basic residues" evidence="1">
    <location>
        <begin position="154"/>
        <end position="164"/>
    </location>
</feature>
<dbReference type="Proteomes" id="UP000299102">
    <property type="component" value="Unassembled WGS sequence"/>
</dbReference>
<dbReference type="AlphaFoldDB" id="A0A4C1ZNS0"/>
<evidence type="ECO:0000256" key="1">
    <source>
        <dbReference type="SAM" id="MobiDB-lite"/>
    </source>
</evidence>
<comment type="caution">
    <text evidence="2">The sequence shown here is derived from an EMBL/GenBank/DDBJ whole genome shotgun (WGS) entry which is preliminary data.</text>
</comment>
<evidence type="ECO:0000313" key="3">
    <source>
        <dbReference type="Proteomes" id="UP000299102"/>
    </source>
</evidence>
<reference evidence="2 3" key="1">
    <citation type="journal article" date="2019" name="Commun. Biol.">
        <title>The bagworm genome reveals a unique fibroin gene that provides high tensile strength.</title>
        <authorList>
            <person name="Kono N."/>
            <person name="Nakamura H."/>
            <person name="Ohtoshi R."/>
            <person name="Tomita M."/>
            <person name="Numata K."/>
            <person name="Arakawa K."/>
        </authorList>
    </citation>
    <scope>NUCLEOTIDE SEQUENCE [LARGE SCALE GENOMIC DNA]</scope>
</reference>
<feature type="region of interest" description="Disordered" evidence="1">
    <location>
        <begin position="117"/>
        <end position="164"/>
    </location>
</feature>
<dbReference type="EMBL" id="BGZK01001963">
    <property type="protein sequence ID" value="GBP88873.1"/>
    <property type="molecule type" value="Genomic_DNA"/>
</dbReference>